<evidence type="ECO:0008006" key="4">
    <source>
        <dbReference type="Google" id="ProtNLM"/>
    </source>
</evidence>
<keyword evidence="1" id="KW-0732">Signal</keyword>
<dbReference type="HOGENOM" id="CLU_399504_0_0_0"/>
<dbReference type="eggNOG" id="COG4447">
    <property type="taxonomic scope" value="Bacteria"/>
</dbReference>
<feature type="chain" id="PRO_5003234133" description="Photosynthesis system II assembly factor Ycf48/Hcf136-like domain-containing protein" evidence="1">
    <location>
        <begin position="28"/>
        <end position="757"/>
    </location>
</feature>
<dbReference type="InterPro" id="IPR052025">
    <property type="entry name" value="Xyloglucanase_GH74"/>
</dbReference>
<evidence type="ECO:0000256" key="1">
    <source>
        <dbReference type="SAM" id="SignalP"/>
    </source>
</evidence>
<dbReference type="EMBL" id="CP002480">
    <property type="protein sequence ID" value="ADW69306.1"/>
    <property type="molecule type" value="Genomic_DNA"/>
</dbReference>
<dbReference type="InterPro" id="IPR015943">
    <property type="entry name" value="WD40/YVTN_repeat-like_dom_sf"/>
</dbReference>
<accession>E8X382</accession>
<dbReference type="SUPFAM" id="SSF110296">
    <property type="entry name" value="Oligoxyloglucan reducing end-specific cellobiohydrolase"/>
    <property type="match status" value="1"/>
</dbReference>
<evidence type="ECO:0000313" key="2">
    <source>
        <dbReference type="EMBL" id="ADW69306.1"/>
    </source>
</evidence>
<dbReference type="GO" id="GO:0010411">
    <property type="term" value="P:xyloglucan metabolic process"/>
    <property type="evidence" value="ECO:0007669"/>
    <property type="project" value="TreeGrafter"/>
</dbReference>
<evidence type="ECO:0000313" key="3">
    <source>
        <dbReference type="Proteomes" id="UP000000343"/>
    </source>
</evidence>
<dbReference type="STRING" id="1198114.AciX9_2268"/>
<protein>
    <recommendedName>
        <fullName evidence="4">Photosynthesis system II assembly factor Ycf48/Hcf136-like domain-containing protein</fullName>
    </recommendedName>
</protein>
<dbReference type="PANTHER" id="PTHR43739">
    <property type="entry name" value="XYLOGLUCANASE (EUROFUNG)"/>
    <property type="match status" value="1"/>
</dbReference>
<proteinExistence type="predicted"/>
<gene>
    <name evidence="2" type="ordered locus">AciX9_2268</name>
</gene>
<organism evidence="3">
    <name type="scientific">Granulicella tundricola (strain ATCC BAA-1859 / DSM 23138 / MP5ACTX9)</name>
    <dbReference type="NCBI Taxonomy" id="1198114"/>
    <lineage>
        <taxon>Bacteria</taxon>
        <taxon>Pseudomonadati</taxon>
        <taxon>Acidobacteriota</taxon>
        <taxon>Terriglobia</taxon>
        <taxon>Terriglobales</taxon>
        <taxon>Acidobacteriaceae</taxon>
        <taxon>Granulicella</taxon>
    </lineage>
</organism>
<dbReference type="RefSeq" id="WP_013580622.1">
    <property type="nucleotide sequence ID" value="NC_015064.1"/>
</dbReference>
<sequence length="757" mass="81257">MFRRFALKSALLTFLSPLLFSATFAAAAPWLPFGPDGGDARKFAIDPHDHTHLYLGTANGWIYETHNSGANWRRLSRVGKRDDLVIDNIVVDPSDPKHLIAGAWVGSDGGLFITYDGGATWTSQAEMRGQSVRSLTSAPSDPKIIVAGTLKGVYRSTDGGRRWRLISPPDSTEIHEVESVAIDPKDPNIVYAGTWHLPWKTVDAGENWDSIKQGIIDDSDVFSIIIDPNSPKVVYASACSGIYKSEDAGTQFHKIQGIPSTARRTRVLLQDPSNLDIVFAGTTEGLFRSTDAGKQWQRTTTPEIIINDVFVDPTDPHHVLLATDRGGILASDDGGDTFRSSNGGFSARQVATLKRDNLHPATIFVGVVNDKEWGGIFQSDNGGIDWAQRSEGLKGRDVFSLGQSPDGTMIAGTAHGIFRLDRDAAVWNQVEQTPEAIAADNAAVAPPEIRAAVSINRNQFAQRNNVKPSATHAAPHTTALKNSKGKAFQHPPLHKAAKPLPNSPAARKAKLLAAKKHTAAPSKRTKIVVVKKPQPVAPPVKELTATAAPKPHFFDGSVFAITTSDQTLLAATSAGLLASSDQGVSWKPAGPPDSAEWRYLASAKNNVVAASLHGVQFSPDSGADWSPIRMPEKITLVTATAVEPSGEIWVGGPEGIFVSSDAGNTWTTPKNLFTNSVTSIYYDDATNRILVTAVGSGSAAFMVQLPQKTVTYTDTGWNLRFVRPVGDHLVAATFFDGIVIQPKMMSGSAPKPETAAR</sequence>
<dbReference type="PANTHER" id="PTHR43739:SF5">
    <property type="entry name" value="EXO-ALPHA-SIALIDASE"/>
    <property type="match status" value="1"/>
</dbReference>
<dbReference type="InterPro" id="IPR036278">
    <property type="entry name" value="Sialidase_sf"/>
</dbReference>
<name>E8X382_GRATM</name>
<dbReference type="OrthoDB" id="9767885at2"/>
<dbReference type="PaxDb" id="1198114-AciX9_2268"/>
<feature type="signal peptide" evidence="1">
    <location>
        <begin position="1"/>
        <end position="27"/>
    </location>
</feature>
<dbReference type="AlphaFoldDB" id="E8X382"/>
<dbReference type="KEGG" id="acm:AciX9_2268"/>
<dbReference type="Proteomes" id="UP000000343">
    <property type="component" value="Chromosome"/>
</dbReference>
<reference evidence="3" key="1">
    <citation type="submission" date="2011-01" db="EMBL/GenBank/DDBJ databases">
        <title>Complete sequence of chromosome of Acidobacterium sp. MP5ACTX9.</title>
        <authorList>
            <consortium name="US DOE Joint Genome Institute"/>
            <person name="Lucas S."/>
            <person name="Copeland A."/>
            <person name="Lapidus A."/>
            <person name="Cheng J.-F."/>
            <person name="Goodwin L."/>
            <person name="Pitluck S."/>
            <person name="Teshima H."/>
            <person name="Detter J.C."/>
            <person name="Han C."/>
            <person name="Tapia R."/>
            <person name="Land M."/>
            <person name="Hauser L."/>
            <person name="Kyrpides N."/>
            <person name="Ivanova N."/>
            <person name="Ovchinnikova G."/>
            <person name="Pagani I."/>
            <person name="Rawat S.R."/>
            <person name="Mannisto M."/>
            <person name="Haggblom M.M."/>
            <person name="Woyke T."/>
        </authorList>
    </citation>
    <scope>NUCLEOTIDE SEQUENCE [LARGE SCALE GENOMIC DNA]</scope>
    <source>
        <strain evidence="3">MP5ACTX9</strain>
    </source>
</reference>
<keyword evidence="3" id="KW-1185">Reference proteome</keyword>
<dbReference type="Gene3D" id="2.130.10.10">
    <property type="entry name" value="YVTN repeat-like/Quinoprotein amine dehydrogenase"/>
    <property type="match status" value="5"/>
</dbReference>
<dbReference type="SUPFAM" id="SSF50939">
    <property type="entry name" value="Sialidases"/>
    <property type="match status" value="3"/>
</dbReference>
<dbReference type="eggNOG" id="COG3292">
    <property type="taxonomic scope" value="Bacteria"/>
</dbReference>